<evidence type="ECO:0000313" key="1">
    <source>
        <dbReference type="EMBL" id="JAD73265.1"/>
    </source>
</evidence>
<dbReference type="EMBL" id="GBRH01224630">
    <property type="protein sequence ID" value="JAD73265.1"/>
    <property type="molecule type" value="Transcribed_RNA"/>
</dbReference>
<protein>
    <submittedName>
        <fullName evidence="1">Uncharacterized protein</fullName>
    </submittedName>
</protein>
<reference evidence="1" key="2">
    <citation type="journal article" date="2015" name="Data Brief">
        <title>Shoot transcriptome of the giant reed, Arundo donax.</title>
        <authorList>
            <person name="Barrero R.A."/>
            <person name="Guerrero F.D."/>
            <person name="Moolhuijzen P."/>
            <person name="Goolsby J.A."/>
            <person name="Tidwell J."/>
            <person name="Bellgard S.E."/>
            <person name="Bellgard M.I."/>
        </authorList>
    </citation>
    <scope>NUCLEOTIDE SEQUENCE</scope>
    <source>
        <tissue evidence="1">Shoot tissue taken approximately 20 cm above the soil surface</tissue>
    </source>
</reference>
<sequence>MAFGWCLCLCW</sequence>
<name>A0A0A9CIQ0_ARUDO</name>
<accession>A0A0A9CIQ0</accession>
<proteinExistence type="predicted"/>
<reference evidence="1" key="1">
    <citation type="submission" date="2014-09" db="EMBL/GenBank/DDBJ databases">
        <authorList>
            <person name="Magalhaes I.L.F."/>
            <person name="Oliveira U."/>
            <person name="Santos F.R."/>
            <person name="Vidigal T.H.D.A."/>
            <person name="Brescovit A.D."/>
            <person name="Santos A.J."/>
        </authorList>
    </citation>
    <scope>NUCLEOTIDE SEQUENCE</scope>
    <source>
        <tissue evidence="1">Shoot tissue taken approximately 20 cm above the soil surface</tissue>
    </source>
</reference>
<organism evidence="1">
    <name type="scientific">Arundo donax</name>
    <name type="common">Giant reed</name>
    <name type="synonym">Donax arundinaceus</name>
    <dbReference type="NCBI Taxonomy" id="35708"/>
    <lineage>
        <taxon>Eukaryota</taxon>
        <taxon>Viridiplantae</taxon>
        <taxon>Streptophyta</taxon>
        <taxon>Embryophyta</taxon>
        <taxon>Tracheophyta</taxon>
        <taxon>Spermatophyta</taxon>
        <taxon>Magnoliopsida</taxon>
        <taxon>Liliopsida</taxon>
        <taxon>Poales</taxon>
        <taxon>Poaceae</taxon>
        <taxon>PACMAD clade</taxon>
        <taxon>Arundinoideae</taxon>
        <taxon>Arundineae</taxon>
        <taxon>Arundo</taxon>
    </lineage>
</organism>